<comment type="caution">
    <text evidence="1">The sequence shown here is derived from an EMBL/GenBank/DDBJ whole genome shotgun (WGS) entry which is preliminary data.</text>
</comment>
<keyword evidence="2" id="KW-1185">Reference proteome</keyword>
<name>A0A5C8NRB8_9BURK</name>
<dbReference type="Proteomes" id="UP000321548">
    <property type="component" value="Unassembled WGS sequence"/>
</dbReference>
<evidence type="ECO:0000313" key="1">
    <source>
        <dbReference type="EMBL" id="TXL63570.1"/>
    </source>
</evidence>
<dbReference type="RefSeq" id="WP_147705724.1">
    <property type="nucleotide sequence ID" value="NZ_VDUY01000008.1"/>
</dbReference>
<proteinExistence type="predicted"/>
<dbReference type="EMBL" id="VDUY01000008">
    <property type="protein sequence ID" value="TXL63570.1"/>
    <property type="molecule type" value="Genomic_DNA"/>
</dbReference>
<dbReference type="AlphaFoldDB" id="A0A5C8NRB8"/>
<accession>A0A5C8NRB8</accession>
<organism evidence="1 2">
    <name type="scientific">Zeimonas arvi</name>
    <dbReference type="NCBI Taxonomy" id="2498847"/>
    <lineage>
        <taxon>Bacteria</taxon>
        <taxon>Pseudomonadati</taxon>
        <taxon>Pseudomonadota</taxon>
        <taxon>Betaproteobacteria</taxon>
        <taxon>Burkholderiales</taxon>
        <taxon>Burkholderiaceae</taxon>
        <taxon>Zeimonas</taxon>
    </lineage>
</organism>
<protein>
    <submittedName>
        <fullName evidence="1">Uncharacterized protein</fullName>
    </submittedName>
</protein>
<reference evidence="1 2" key="1">
    <citation type="submission" date="2019-06" db="EMBL/GenBank/DDBJ databases">
        <title>Quisquiliibacterium sp. nov., isolated from a maize field.</title>
        <authorList>
            <person name="Lin S.-Y."/>
            <person name="Tsai C.-F."/>
            <person name="Young C.-C."/>
        </authorList>
    </citation>
    <scope>NUCLEOTIDE SEQUENCE [LARGE SCALE GENOMIC DNA]</scope>
    <source>
        <strain evidence="1 2">CC-CFT501</strain>
    </source>
</reference>
<gene>
    <name evidence="1" type="ORF">FHP08_17190</name>
</gene>
<evidence type="ECO:0000313" key="2">
    <source>
        <dbReference type="Proteomes" id="UP000321548"/>
    </source>
</evidence>
<sequence>MSKITPEQLARLSARVDARVHAYGGAPIEVALRYSRDHLAQQFGAAPLPEIVVLFYAELAADRELERRKRRDVTTAARRYPDAVRLLKRVQKRARATARRLSR</sequence>